<dbReference type="GO" id="GO:0020037">
    <property type="term" value="F:heme binding"/>
    <property type="evidence" value="ECO:0007669"/>
    <property type="project" value="InterPro"/>
</dbReference>
<name>A0A6A4HLU7_9AGAR</name>
<keyword evidence="2" id="KW-1185">Reference proteome</keyword>
<gene>
    <name evidence="1" type="ORF">BT96DRAFT_1020381</name>
</gene>
<dbReference type="GO" id="GO:0006979">
    <property type="term" value="P:response to oxidative stress"/>
    <property type="evidence" value="ECO:0007669"/>
    <property type="project" value="InterPro"/>
</dbReference>
<reference evidence="1" key="1">
    <citation type="journal article" date="2019" name="Environ. Microbiol.">
        <title>Fungal ecological strategies reflected in gene transcription - a case study of two litter decomposers.</title>
        <authorList>
            <person name="Barbi F."/>
            <person name="Kohler A."/>
            <person name="Barry K."/>
            <person name="Baskaran P."/>
            <person name="Daum C."/>
            <person name="Fauchery L."/>
            <person name="Ihrmark K."/>
            <person name="Kuo A."/>
            <person name="LaButti K."/>
            <person name="Lipzen A."/>
            <person name="Morin E."/>
            <person name="Grigoriev I.V."/>
            <person name="Henrissat B."/>
            <person name="Lindahl B."/>
            <person name="Martin F."/>
        </authorList>
    </citation>
    <scope>NUCLEOTIDE SEQUENCE</scope>
    <source>
        <strain evidence="1">JB14</strain>
    </source>
</reference>
<protein>
    <submittedName>
        <fullName evidence="1">Uncharacterized protein</fullName>
    </submittedName>
</protein>
<dbReference type="EMBL" id="ML769488">
    <property type="protein sequence ID" value="KAE9398044.1"/>
    <property type="molecule type" value="Genomic_DNA"/>
</dbReference>
<organism evidence="1 2">
    <name type="scientific">Gymnopus androsaceus JB14</name>
    <dbReference type="NCBI Taxonomy" id="1447944"/>
    <lineage>
        <taxon>Eukaryota</taxon>
        <taxon>Fungi</taxon>
        <taxon>Dikarya</taxon>
        <taxon>Basidiomycota</taxon>
        <taxon>Agaricomycotina</taxon>
        <taxon>Agaricomycetes</taxon>
        <taxon>Agaricomycetidae</taxon>
        <taxon>Agaricales</taxon>
        <taxon>Marasmiineae</taxon>
        <taxon>Omphalotaceae</taxon>
        <taxon>Gymnopus</taxon>
    </lineage>
</organism>
<dbReference type="Proteomes" id="UP000799118">
    <property type="component" value="Unassembled WGS sequence"/>
</dbReference>
<dbReference type="GO" id="GO:0004601">
    <property type="term" value="F:peroxidase activity"/>
    <property type="evidence" value="ECO:0007669"/>
    <property type="project" value="InterPro"/>
</dbReference>
<evidence type="ECO:0000313" key="1">
    <source>
        <dbReference type="EMBL" id="KAE9398044.1"/>
    </source>
</evidence>
<proteinExistence type="predicted"/>
<dbReference type="SUPFAM" id="SSF48113">
    <property type="entry name" value="Heme-dependent peroxidases"/>
    <property type="match status" value="1"/>
</dbReference>
<dbReference type="OrthoDB" id="5985073at2759"/>
<dbReference type="AlphaFoldDB" id="A0A6A4HLU7"/>
<accession>A0A6A4HLU7</accession>
<evidence type="ECO:0000313" key="2">
    <source>
        <dbReference type="Proteomes" id="UP000799118"/>
    </source>
</evidence>
<dbReference type="InterPro" id="IPR010255">
    <property type="entry name" value="Haem_peroxidase_sf"/>
</dbReference>
<sequence length="385" mass="41902">MPLFLPFVNYSPLRDSSIYHEFVLALFKILQKLEATPRDEDACDFNVNRIVSPFFGMADTIALGAVLAVCGCGGPFIPFKSFRRQGLNETEMITLVACGHPLSGVRQTDFPLIVTNTSTDVDTFDTTPAFDNTIVSQYLQNTTEDVLVVGPHVTTRSDFRIFSSDGNVTMQSLLSSDTFNSTCGGLIQRLINTVPNGVNLTDPITEPFDYLISDPYLAYQNGSFFMTTTLRVLNPSANPTMTMLWADRQGNPSFCPSTGCSVQSSGIVERVFMGIIGQTQGLTAERYSFNATINATSSISQFWFEIDNNDGSEPIIVDNGGSGFVIAQDTVFVDVGRSKLLIDLSAGTQMLKIVVAVRGDTESVSLTGFDPLSTSPAPICSYDYI</sequence>